<dbReference type="InterPro" id="IPR006034">
    <property type="entry name" value="Asparaginase/glutaminase-like"/>
</dbReference>
<evidence type="ECO:0000256" key="4">
    <source>
        <dbReference type="PIRSR" id="PIRSR001220-2"/>
    </source>
</evidence>
<dbReference type="Proteomes" id="UP000002382">
    <property type="component" value="Chromosome"/>
</dbReference>
<dbReference type="STRING" id="521045.Kole_0248"/>
<dbReference type="InterPro" id="IPR004550">
    <property type="entry name" value="AsnASE_II"/>
</dbReference>
<dbReference type="SMART" id="SM00870">
    <property type="entry name" value="Asparaginase"/>
    <property type="match status" value="1"/>
</dbReference>
<evidence type="ECO:0000256" key="1">
    <source>
        <dbReference type="ARBA" id="ARBA00010518"/>
    </source>
</evidence>
<reference evidence="9 10" key="2">
    <citation type="journal article" date="2011" name="J. Bacteriol.">
        <title>Genome Sequence of Kosmotoga olearia Strain TBF 19.5.1, a Thermophilic Bacterium with a Wide Growth Temperature Range, Isolated from the Troll B Oil Platform in the North Sea.</title>
        <authorList>
            <person name="Swithers K.S."/>
            <person name="Dipippo J.L."/>
            <person name="Bruce D.C."/>
            <person name="Detter C."/>
            <person name="Tapia R."/>
            <person name="Han S."/>
            <person name="Goodwin L.A."/>
            <person name="Han J."/>
            <person name="Woyke T."/>
            <person name="Pitluck S."/>
            <person name="Pennacchio L."/>
            <person name="Nolan M."/>
            <person name="Mikhailova N."/>
            <person name="Land M.L."/>
            <person name="Nesbo C.L."/>
            <person name="Gogarten J.P."/>
            <person name="Noll K.M."/>
        </authorList>
    </citation>
    <scope>NUCLEOTIDE SEQUENCE [LARGE SCALE GENOMIC DNA]</scope>
    <source>
        <strain evidence="10">ATCC BAA-1733 / DSM 21960 / TBF 19.5.1</strain>
    </source>
</reference>
<feature type="active site" description="O-isoaspartyl threonine intermediate" evidence="3">
    <location>
        <position position="12"/>
    </location>
</feature>
<evidence type="ECO:0000256" key="3">
    <source>
        <dbReference type="PIRSR" id="PIRSR001220-1"/>
    </source>
</evidence>
<dbReference type="CDD" id="cd08964">
    <property type="entry name" value="L-asparaginase_II"/>
    <property type="match status" value="1"/>
</dbReference>
<dbReference type="Pfam" id="PF00710">
    <property type="entry name" value="Asparaginase"/>
    <property type="match status" value="1"/>
</dbReference>
<sequence length="326" mass="35448">MPEIAIITTGGTIAMVRDPSTGASVPASGMNVHVAEVDGLSAIAKIRHYDFSNVPSPYMTPSMLWNLSSLVNDILKDENIAGVVITHGTDTLEESAYFLDLTVQSDKPVVCTAAMRNINELGTDGPRNVVSSVKVALSPASRGLGTLVCLNDEIHAAKEVTKTYTSNVATFDSPGYGPLGIVDEDKVVYFRRLYYRENYRVRFIEENVALIKTFVGDDGRIIEKLPELGYKGLVIEAFGRGNVPPKVEDALKVLIKDLSFPVVITSRCFKGRVLGIYGYKGGGRSLHDLGVIFAPGLSSQKARIKLMVVMGLTDDLTKIAEYFQHS</sequence>
<dbReference type="PIRSF" id="PIRSF500176">
    <property type="entry name" value="L_ASNase"/>
    <property type="match status" value="1"/>
</dbReference>
<feature type="active site" evidence="5">
    <location>
        <position position="12"/>
    </location>
</feature>
<evidence type="ECO:0000256" key="2">
    <source>
        <dbReference type="ARBA" id="ARBA00022801"/>
    </source>
</evidence>
<keyword evidence="2" id="KW-0378">Hydrolase</keyword>
<dbReference type="SUPFAM" id="SSF53774">
    <property type="entry name" value="Glutaminase/Asparaginase"/>
    <property type="match status" value="1"/>
</dbReference>
<dbReference type="InterPro" id="IPR040919">
    <property type="entry name" value="Asparaginase_C"/>
</dbReference>
<dbReference type="Pfam" id="PF17763">
    <property type="entry name" value="Asparaginase_C"/>
    <property type="match status" value="1"/>
</dbReference>
<dbReference type="Gene3D" id="3.40.50.40">
    <property type="match status" value="1"/>
</dbReference>
<protein>
    <submittedName>
        <fullName evidence="9">Asparaginase/glutaminase</fullName>
    </submittedName>
</protein>
<dbReference type="PIRSF" id="PIRSF001220">
    <property type="entry name" value="L-ASNase_gatD"/>
    <property type="match status" value="1"/>
</dbReference>
<dbReference type="SFLD" id="SFLDS00057">
    <property type="entry name" value="Glutaminase/Asparaginase"/>
    <property type="match status" value="1"/>
</dbReference>
<name>C5CD29_KOSOT</name>
<evidence type="ECO:0000313" key="9">
    <source>
        <dbReference type="EMBL" id="ACR78973.1"/>
    </source>
</evidence>
<dbReference type="InterPro" id="IPR037152">
    <property type="entry name" value="L-asparaginase_N_sf"/>
</dbReference>
<feature type="active site" evidence="6">
    <location>
        <position position="89"/>
    </location>
</feature>
<evidence type="ECO:0000256" key="6">
    <source>
        <dbReference type="PROSITE-ProRule" id="PRU10100"/>
    </source>
</evidence>
<dbReference type="EMBL" id="CP001634">
    <property type="protein sequence ID" value="ACR78973.1"/>
    <property type="molecule type" value="Genomic_DNA"/>
</dbReference>
<dbReference type="PROSITE" id="PS00917">
    <property type="entry name" value="ASN_GLN_ASE_2"/>
    <property type="match status" value="1"/>
</dbReference>
<dbReference type="eggNOG" id="COG0252">
    <property type="taxonomic scope" value="Bacteria"/>
</dbReference>
<accession>C5CD29</accession>
<evidence type="ECO:0000259" key="8">
    <source>
        <dbReference type="Pfam" id="PF17763"/>
    </source>
</evidence>
<dbReference type="InterPro" id="IPR027473">
    <property type="entry name" value="L-asparaginase_C"/>
</dbReference>
<evidence type="ECO:0000313" key="10">
    <source>
        <dbReference type="Proteomes" id="UP000002382"/>
    </source>
</evidence>
<dbReference type="PROSITE" id="PS51732">
    <property type="entry name" value="ASN_GLN_ASE_3"/>
    <property type="match status" value="1"/>
</dbReference>
<evidence type="ECO:0000259" key="7">
    <source>
        <dbReference type="Pfam" id="PF00710"/>
    </source>
</evidence>
<dbReference type="InterPro" id="IPR027475">
    <property type="entry name" value="Asparaginase/glutaminase_AS2"/>
</dbReference>
<dbReference type="InterPro" id="IPR027474">
    <property type="entry name" value="L-asparaginase_N"/>
</dbReference>
<feature type="binding site" evidence="4">
    <location>
        <begin position="89"/>
        <end position="90"/>
    </location>
    <ligand>
        <name>substrate</name>
    </ligand>
</feature>
<keyword evidence="10" id="KW-1185">Reference proteome</keyword>
<dbReference type="HOGENOM" id="CLU_019134_1_0_0"/>
<dbReference type="InterPro" id="IPR020827">
    <property type="entry name" value="Asparaginase/glutaminase_AS1"/>
</dbReference>
<comment type="similarity">
    <text evidence="1">Belongs to the asparaginase 1 family.</text>
</comment>
<dbReference type="GO" id="GO:0006528">
    <property type="term" value="P:asparagine metabolic process"/>
    <property type="evidence" value="ECO:0007669"/>
    <property type="project" value="InterPro"/>
</dbReference>
<dbReference type="KEGG" id="kol:Kole_0248"/>
<dbReference type="PANTHER" id="PTHR11707">
    <property type="entry name" value="L-ASPARAGINASE"/>
    <property type="match status" value="1"/>
</dbReference>
<dbReference type="GO" id="GO:0004067">
    <property type="term" value="F:asparaginase activity"/>
    <property type="evidence" value="ECO:0007669"/>
    <property type="project" value="UniProtKB-UniRule"/>
</dbReference>
<reference evidence="9 10" key="1">
    <citation type="submission" date="2009-06" db="EMBL/GenBank/DDBJ databases">
        <title>Complete sequence of Thermotogales bacterium TBF 19.5.1.</title>
        <authorList>
            <consortium name="US DOE Joint Genome Institute"/>
            <person name="Lucas S."/>
            <person name="Copeland A."/>
            <person name="Lapidus A."/>
            <person name="Glavina del Rio T."/>
            <person name="Tice H."/>
            <person name="Bruce D."/>
            <person name="Goodwin L."/>
            <person name="Pitluck S."/>
            <person name="Chertkov O."/>
            <person name="Brettin T."/>
            <person name="Detter J.C."/>
            <person name="Han C."/>
            <person name="Schmutz J."/>
            <person name="Larimer F."/>
            <person name="Land M."/>
            <person name="Hauser L."/>
            <person name="Kyrpides N."/>
            <person name="Ovchinnikova G."/>
            <person name="Noll K."/>
        </authorList>
    </citation>
    <scope>NUCLEOTIDE SEQUENCE [LARGE SCALE GENOMIC DNA]</scope>
    <source>
        <strain evidence="10">ATCC BAA-1733 / DSM 21960 / TBF 19.5.1</strain>
    </source>
</reference>
<dbReference type="Gene3D" id="3.40.50.1170">
    <property type="entry name" value="L-asparaginase, N-terminal domain"/>
    <property type="match status" value="1"/>
</dbReference>
<feature type="binding site" evidence="4">
    <location>
        <position position="56"/>
    </location>
    <ligand>
        <name>substrate</name>
    </ligand>
</feature>
<dbReference type="RefSeq" id="WP_012744760.1">
    <property type="nucleotide sequence ID" value="NC_012785.1"/>
</dbReference>
<dbReference type="FunFam" id="3.40.50.1170:FF:000001">
    <property type="entry name" value="L-asparaginase 2"/>
    <property type="match status" value="1"/>
</dbReference>
<proteinExistence type="inferred from homology"/>
<gene>
    <name evidence="9" type="ordered locus">Kole_0248</name>
</gene>
<evidence type="ECO:0000256" key="5">
    <source>
        <dbReference type="PROSITE-ProRule" id="PRU10099"/>
    </source>
</evidence>
<feature type="domain" description="L-asparaginase N-terminal" evidence="7">
    <location>
        <begin position="4"/>
        <end position="192"/>
    </location>
</feature>
<dbReference type="OrthoDB" id="9788068at2"/>
<feature type="domain" description="Asparaginase/glutaminase C-terminal" evidence="8">
    <location>
        <begin position="207"/>
        <end position="323"/>
    </location>
</feature>
<dbReference type="PRINTS" id="PR00139">
    <property type="entry name" value="ASNGLNASE"/>
</dbReference>
<dbReference type="AlphaFoldDB" id="C5CD29"/>
<dbReference type="InterPro" id="IPR036152">
    <property type="entry name" value="Asp/glu_Ase-like_sf"/>
</dbReference>
<organism evidence="9 10">
    <name type="scientific">Kosmotoga olearia (strain ATCC BAA-1733 / DSM 21960 / TBF 19.5.1)</name>
    <dbReference type="NCBI Taxonomy" id="521045"/>
    <lineage>
        <taxon>Bacteria</taxon>
        <taxon>Thermotogati</taxon>
        <taxon>Thermotogota</taxon>
        <taxon>Thermotogae</taxon>
        <taxon>Kosmotogales</taxon>
        <taxon>Kosmotogaceae</taxon>
        <taxon>Kosmotoga</taxon>
    </lineage>
</organism>
<dbReference type="PROSITE" id="PS00144">
    <property type="entry name" value="ASN_GLN_ASE_1"/>
    <property type="match status" value="1"/>
</dbReference>
<dbReference type="PANTHER" id="PTHR11707:SF28">
    <property type="entry name" value="60 KDA LYSOPHOSPHOLIPASE"/>
    <property type="match status" value="1"/>
</dbReference>